<dbReference type="AlphaFoldDB" id="A0A6S5TY89"/>
<protein>
    <submittedName>
        <fullName evidence="2">Uncharacterized protein</fullName>
    </submittedName>
</protein>
<dbReference type="Proteomes" id="UP000515680">
    <property type="component" value="Chromosome"/>
</dbReference>
<reference evidence="2 3" key="1">
    <citation type="submission" date="2019-12" db="EMBL/GenBank/DDBJ databases">
        <title>complete genome sequences of Pseudomonas putida str. WP8-W18-CRE-01 isolated from wastewater treatment plant effluent.</title>
        <authorList>
            <person name="Sekizuka T."/>
            <person name="Itokawa K."/>
            <person name="Yatsu K."/>
            <person name="Inamine Y."/>
            <person name="Kuroda M."/>
        </authorList>
    </citation>
    <scope>NUCLEOTIDE SEQUENCE [LARGE SCALE GENOMIC DNA]</scope>
    <source>
        <strain evidence="2 3">WP8-W18-CRE-01</strain>
    </source>
</reference>
<dbReference type="EMBL" id="AP022227">
    <property type="protein sequence ID" value="BBT41482.1"/>
    <property type="molecule type" value="Genomic_DNA"/>
</dbReference>
<feature type="chain" id="PRO_5027699923" evidence="1">
    <location>
        <begin position="26"/>
        <end position="403"/>
    </location>
</feature>
<organism evidence="2 3">
    <name type="scientific">Pseudomonas putida</name>
    <name type="common">Arthrobacter siderocapsulatus</name>
    <dbReference type="NCBI Taxonomy" id="303"/>
    <lineage>
        <taxon>Bacteria</taxon>
        <taxon>Pseudomonadati</taxon>
        <taxon>Pseudomonadota</taxon>
        <taxon>Gammaproteobacteria</taxon>
        <taxon>Pseudomonadales</taxon>
        <taxon>Pseudomonadaceae</taxon>
        <taxon>Pseudomonas</taxon>
    </lineage>
</organism>
<gene>
    <name evidence="2" type="ORF">WP8W18C01_38230</name>
</gene>
<name>A0A6S5TY89_PSEPU</name>
<accession>A0A6S5TY89</accession>
<evidence type="ECO:0000313" key="3">
    <source>
        <dbReference type="Proteomes" id="UP000515680"/>
    </source>
</evidence>
<evidence type="ECO:0000313" key="2">
    <source>
        <dbReference type="EMBL" id="BBT41482.1"/>
    </source>
</evidence>
<evidence type="ECO:0000256" key="1">
    <source>
        <dbReference type="SAM" id="SignalP"/>
    </source>
</evidence>
<keyword evidence="1" id="KW-0732">Signal</keyword>
<sequence>MGYFPAGLRAAVVLLVLLLSSWAEAANVTIGARFRTETGSQFLRYGSSNEWICKTWRDLCKSASENAVDLPISYRKTTLKDRLARQQYYVKVPQPRSLLVRRDGGSETLNLKFEVTHISQYAIVTAESPVASNSPIATRDVQGSCSVVRAPLPPEGLGGTFQWAFWERDSKWCYASSPRGESGDLKVSLVSRTGIGYRLSLPAPTNIVSGIYRGTLVFTMEGAAADFDFGEGVRDLDSTLTVEFEIDLRHELKVEFPPGTDRAVLEPPGGWGVWSGGRAPAQITRDLPFRLTTSGPLTVYATCSDQLPGTSLCLIGNDKGHRVPYFVEMTLPSSVQHGNGPVQRLIIIPDPFRARRLVPVSAIANAKGTLHLTVRGGHVGSMLGYPGSTYAGTVTLIFDAQVL</sequence>
<feature type="signal peptide" evidence="1">
    <location>
        <begin position="1"/>
        <end position="25"/>
    </location>
</feature>
<proteinExistence type="predicted"/>